<accession>A0A1M5XD70</accession>
<evidence type="ECO:0000256" key="5">
    <source>
        <dbReference type="ARBA" id="ARBA00022989"/>
    </source>
</evidence>
<dbReference type="STRING" id="1123282.SAMN02745823_01721"/>
<dbReference type="Pfam" id="PF02417">
    <property type="entry name" value="Chromate_transp"/>
    <property type="match status" value="1"/>
</dbReference>
<evidence type="ECO:0000256" key="2">
    <source>
        <dbReference type="ARBA" id="ARBA00005262"/>
    </source>
</evidence>
<reference evidence="8 9" key="1">
    <citation type="submission" date="2016-11" db="EMBL/GenBank/DDBJ databases">
        <authorList>
            <person name="Jaros S."/>
            <person name="Januszkiewicz K."/>
            <person name="Wedrychowicz H."/>
        </authorList>
    </citation>
    <scope>NUCLEOTIDE SEQUENCE [LARGE SCALE GENOMIC DNA]</scope>
    <source>
        <strain evidence="8 9">DSM 10068</strain>
    </source>
</reference>
<feature type="transmembrane region" description="Helical" evidence="7">
    <location>
        <begin position="6"/>
        <end position="29"/>
    </location>
</feature>
<dbReference type="InterPro" id="IPR052518">
    <property type="entry name" value="CHR_Transporter"/>
</dbReference>
<evidence type="ECO:0000313" key="9">
    <source>
        <dbReference type="Proteomes" id="UP000183995"/>
    </source>
</evidence>
<protein>
    <submittedName>
        <fullName evidence="8">Chromate transporter</fullName>
    </submittedName>
</protein>
<comment type="subcellular location">
    <subcellularLocation>
        <location evidence="1">Cell membrane</location>
        <topology evidence="1">Multi-pass membrane protein</topology>
    </subcellularLocation>
</comment>
<keyword evidence="9" id="KW-1185">Reference proteome</keyword>
<dbReference type="RefSeq" id="WP_073077767.1">
    <property type="nucleotide sequence ID" value="NZ_FQXV01000005.1"/>
</dbReference>
<dbReference type="PANTHER" id="PTHR43663">
    <property type="entry name" value="CHROMATE TRANSPORT PROTEIN-RELATED"/>
    <property type="match status" value="1"/>
</dbReference>
<dbReference type="AlphaFoldDB" id="A0A1M5XD70"/>
<feature type="transmembrane region" description="Helical" evidence="7">
    <location>
        <begin position="111"/>
        <end position="131"/>
    </location>
</feature>
<dbReference type="GO" id="GO:0015109">
    <property type="term" value="F:chromate transmembrane transporter activity"/>
    <property type="evidence" value="ECO:0007669"/>
    <property type="project" value="InterPro"/>
</dbReference>
<feature type="transmembrane region" description="Helical" evidence="7">
    <location>
        <begin position="74"/>
        <end position="99"/>
    </location>
</feature>
<evidence type="ECO:0000256" key="7">
    <source>
        <dbReference type="SAM" id="Phobius"/>
    </source>
</evidence>
<keyword evidence="6 7" id="KW-0472">Membrane</keyword>
<sequence>MQILFSLYLTFARIGVSTFGGGYAMLPVLRREIVQKRRWITDAELTDCYAMSQCLPGLIAVNFATYAGYRQRGVLGGIMATLGVISPSVVIVTLIAAFVGHFSELEVVKNAFAGVRVCVCVLILDSIVGLWKNAVVNRRSLVIFLVVFSCAAFTRLSAAVLVIAAGLVGILGSRRETAG</sequence>
<dbReference type="Proteomes" id="UP000183995">
    <property type="component" value="Unassembled WGS sequence"/>
</dbReference>
<evidence type="ECO:0000256" key="1">
    <source>
        <dbReference type="ARBA" id="ARBA00004651"/>
    </source>
</evidence>
<dbReference type="PANTHER" id="PTHR43663:SF1">
    <property type="entry name" value="CHROMATE TRANSPORTER"/>
    <property type="match status" value="1"/>
</dbReference>
<feature type="transmembrane region" description="Helical" evidence="7">
    <location>
        <begin position="143"/>
        <end position="171"/>
    </location>
</feature>
<evidence type="ECO:0000256" key="3">
    <source>
        <dbReference type="ARBA" id="ARBA00022475"/>
    </source>
</evidence>
<organism evidence="8 9">
    <name type="scientific">Sporobacter termitidis DSM 10068</name>
    <dbReference type="NCBI Taxonomy" id="1123282"/>
    <lineage>
        <taxon>Bacteria</taxon>
        <taxon>Bacillati</taxon>
        <taxon>Bacillota</taxon>
        <taxon>Clostridia</taxon>
        <taxon>Eubacteriales</taxon>
        <taxon>Oscillospiraceae</taxon>
        <taxon>Sporobacter</taxon>
    </lineage>
</organism>
<name>A0A1M5XD70_9FIRM</name>
<gene>
    <name evidence="8" type="ORF">SAMN02745823_01721</name>
</gene>
<dbReference type="EMBL" id="FQXV01000005">
    <property type="protein sequence ID" value="SHH97770.1"/>
    <property type="molecule type" value="Genomic_DNA"/>
</dbReference>
<keyword evidence="3" id="KW-1003">Cell membrane</keyword>
<comment type="similarity">
    <text evidence="2">Belongs to the chromate ion transporter (CHR) (TC 2.A.51) family.</text>
</comment>
<proteinExistence type="inferred from homology"/>
<dbReference type="GO" id="GO:0005886">
    <property type="term" value="C:plasma membrane"/>
    <property type="evidence" value="ECO:0007669"/>
    <property type="project" value="UniProtKB-SubCell"/>
</dbReference>
<dbReference type="InterPro" id="IPR003370">
    <property type="entry name" value="Chromate_transpt"/>
</dbReference>
<evidence type="ECO:0000313" key="8">
    <source>
        <dbReference type="EMBL" id="SHH97770.1"/>
    </source>
</evidence>
<evidence type="ECO:0000256" key="4">
    <source>
        <dbReference type="ARBA" id="ARBA00022692"/>
    </source>
</evidence>
<evidence type="ECO:0000256" key="6">
    <source>
        <dbReference type="ARBA" id="ARBA00023136"/>
    </source>
</evidence>
<dbReference type="OrthoDB" id="9788907at2"/>
<keyword evidence="5 7" id="KW-1133">Transmembrane helix</keyword>
<keyword evidence="4 7" id="KW-0812">Transmembrane</keyword>